<dbReference type="InterPro" id="IPR006108">
    <property type="entry name" value="3HC_DH_C"/>
</dbReference>
<evidence type="ECO:0000256" key="7">
    <source>
        <dbReference type="ARBA" id="ARBA00023027"/>
    </source>
</evidence>
<comment type="caution">
    <text evidence="17">The sequence shown here is derived from an EMBL/GenBank/DDBJ whole genome shotgun (WGS) entry which is preliminary data.</text>
</comment>
<dbReference type="SUPFAM" id="SSF48179">
    <property type="entry name" value="6-phosphogluconate dehydrogenase C-terminal domain-like"/>
    <property type="match status" value="2"/>
</dbReference>
<keyword evidence="6" id="KW-0560">Oxidoreductase</keyword>
<comment type="similarity">
    <text evidence="3">In the N-terminal section; belongs to the enoyl-CoA hydratase/isomerase family.</text>
</comment>
<evidence type="ECO:0000256" key="8">
    <source>
        <dbReference type="ARBA" id="ARBA00023098"/>
    </source>
</evidence>
<dbReference type="GO" id="GO:0003857">
    <property type="term" value="F:(3S)-3-hydroxyacyl-CoA dehydrogenase (NAD+) activity"/>
    <property type="evidence" value="ECO:0007669"/>
    <property type="project" value="UniProtKB-EC"/>
</dbReference>
<dbReference type="Gene3D" id="1.10.1040.50">
    <property type="match status" value="1"/>
</dbReference>
<accession>A0A5D4GQU9</accession>
<dbReference type="GO" id="GO:0006635">
    <property type="term" value="P:fatty acid beta-oxidation"/>
    <property type="evidence" value="ECO:0007669"/>
    <property type="project" value="UniProtKB-UniPathway"/>
</dbReference>
<evidence type="ECO:0000256" key="4">
    <source>
        <dbReference type="ARBA" id="ARBA00022832"/>
    </source>
</evidence>
<comment type="subcellular location">
    <subcellularLocation>
        <location evidence="1">Peroxisome</location>
    </subcellularLocation>
</comment>
<feature type="domain" description="3-hydroxyacyl-CoA dehydrogenase NAD binding" evidence="16">
    <location>
        <begin position="295"/>
        <end position="470"/>
    </location>
</feature>
<proteinExistence type="inferred from homology"/>
<dbReference type="InterPro" id="IPR036291">
    <property type="entry name" value="NAD(P)-bd_dom_sf"/>
</dbReference>
<evidence type="ECO:0000256" key="11">
    <source>
        <dbReference type="ARBA" id="ARBA00023239"/>
    </source>
</evidence>
<dbReference type="FunFam" id="3.40.50.720:FF:000009">
    <property type="entry name" value="Fatty oxidation complex, alpha subunit"/>
    <property type="match status" value="1"/>
</dbReference>
<keyword evidence="8" id="KW-0443">Lipid metabolism</keyword>
<dbReference type="InterPro" id="IPR001753">
    <property type="entry name" value="Enoyl-CoA_hydra/iso"/>
</dbReference>
<name>A0A5D4GQU9_9HYPH</name>
<dbReference type="FunFam" id="1.10.1040.50:FF:000006">
    <property type="entry name" value="Peroxisomal bifunctional enzyme"/>
    <property type="match status" value="1"/>
</dbReference>
<evidence type="ECO:0000256" key="5">
    <source>
        <dbReference type="ARBA" id="ARBA00022963"/>
    </source>
</evidence>
<dbReference type="OrthoDB" id="9771883at2"/>
<dbReference type="RefSeq" id="WP_148916081.1">
    <property type="nucleotide sequence ID" value="NZ_VSZS01000066.1"/>
</dbReference>
<dbReference type="Gene3D" id="3.90.226.10">
    <property type="entry name" value="2-enoyl-CoA Hydratase, Chain A, domain 1"/>
    <property type="match status" value="1"/>
</dbReference>
<sequence>MHNSHVKGRVVRIVMSNPPVNALNLSARRHVLSGIEAAMADESVVGVVLLGDGGRFSGGADVREFNKPDARSFPSIIDVGKAIQASPKPVVAAIDGVALGGGLELAMFCHLRVASSSARLGLPEASLGLLPGAGGTQRLPRLVGAERAIDWMVRAKVVGAHDALTVGLIDEVVSSDVGQAAEALVWRHLASGNALPVAIDRVIEVPGDAGEFFEASRAAVRAMKRGPAPEAIVDCVEAAATMPHDRAADVELQSFDRLSRTPESLALRHLFFAERAAARIDGLNPAVKPLNIGEVGVLGAGTMGTGIAMAFANAGYDVWLTDTNPQAMQRSRAVRAKAYESAKKRGRMSVEAADQASGRIRESSTIHDLEGCELVIEAVVEKQDVKEAALGQLARLLGPHAVIASNTSYLNIDALAASTGRPQDVLGLHFFSPAHVMKLVEVVRGRETSDRVLATAMDVVKRIGKMGVVAGVCDGFIGNRMVDQYFLSANELLMEGATPNQVDDAIRDFGFAMGPFAMSDMAGNDIGWLSRRRRIAADPDYRFPAIADAICERGWHGQKAGKGYFVYENGSREPGKNAEFEALLRDLRAQAGIEARRFEPAEIVERCVFALVNEGARILEEVIAQRASDIDVVYVRGYGFPDLRGGPMHYAESIGLDRVLRAIEGYRDERGDQRWSPAPLLVSRAAGSGRFDA</sequence>
<keyword evidence="10" id="KW-0413">Isomerase</keyword>
<evidence type="ECO:0000256" key="9">
    <source>
        <dbReference type="ARBA" id="ARBA00023140"/>
    </source>
</evidence>
<organism evidence="17 18">
    <name type="scientific">Neoaquamicrobium microcysteis</name>
    <dbReference type="NCBI Taxonomy" id="2682781"/>
    <lineage>
        <taxon>Bacteria</taxon>
        <taxon>Pseudomonadati</taxon>
        <taxon>Pseudomonadota</taxon>
        <taxon>Alphaproteobacteria</taxon>
        <taxon>Hyphomicrobiales</taxon>
        <taxon>Phyllobacteriaceae</taxon>
        <taxon>Neoaquamicrobium</taxon>
    </lineage>
</organism>
<dbReference type="SUPFAM" id="SSF51735">
    <property type="entry name" value="NAD(P)-binding Rossmann-fold domains"/>
    <property type="match status" value="1"/>
</dbReference>
<keyword evidence="5" id="KW-0442">Lipid degradation</keyword>
<dbReference type="GO" id="GO:0016853">
    <property type="term" value="F:isomerase activity"/>
    <property type="evidence" value="ECO:0007669"/>
    <property type="project" value="UniProtKB-KW"/>
</dbReference>
<keyword evidence="12" id="KW-0511">Multifunctional enzyme</keyword>
<dbReference type="PROSITE" id="PS00166">
    <property type="entry name" value="ENOYL_COA_HYDRATASE"/>
    <property type="match status" value="1"/>
</dbReference>
<evidence type="ECO:0000256" key="10">
    <source>
        <dbReference type="ARBA" id="ARBA00023235"/>
    </source>
</evidence>
<dbReference type="AlphaFoldDB" id="A0A5D4GQU9"/>
<evidence type="ECO:0000256" key="3">
    <source>
        <dbReference type="ARBA" id="ARBA00008750"/>
    </source>
</evidence>
<evidence type="ECO:0000259" key="16">
    <source>
        <dbReference type="Pfam" id="PF02737"/>
    </source>
</evidence>
<dbReference type="EMBL" id="VSZS01000066">
    <property type="protein sequence ID" value="TYR30544.1"/>
    <property type="molecule type" value="Genomic_DNA"/>
</dbReference>
<keyword evidence="4" id="KW-0276">Fatty acid metabolism</keyword>
<dbReference type="Proteomes" id="UP000323258">
    <property type="component" value="Unassembled WGS sequence"/>
</dbReference>
<comment type="catalytic activity">
    <reaction evidence="13">
        <text>a (3S)-3-hydroxyacyl-CoA + NAD(+) = a 3-oxoacyl-CoA + NADH + H(+)</text>
        <dbReference type="Rhea" id="RHEA:22432"/>
        <dbReference type="ChEBI" id="CHEBI:15378"/>
        <dbReference type="ChEBI" id="CHEBI:57318"/>
        <dbReference type="ChEBI" id="CHEBI:57540"/>
        <dbReference type="ChEBI" id="CHEBI:57945"/>
        <dbReference type="ChEBI" id="CHEBI:90726"/>
        <dbReference type="EC" id="1.1.1.35"/>
    </reaction>
</comment>
<dbReference type="CDD" id="cd06558">
    <property type="entry name" value="crotonase-like"/>
    <property type="match status" value="1"/>
</dbReference>
<keyword evidence="7" id="KW-0520">NAD</keyword>
<dbReference type="PANTHER" id="PTHR23309:SF51">
    <property type="entry name" value="3-HYDROXYACYL-COA DEHYDROGENASE-RELATED"/>
    <property type="match status" value="1"/>
</dbReference>
<reference evidence="17 18" key="2">
    <citation type="submission" date="2019-09" db="EMBL/GenBank/DDBJ databases">
        <title>Mesorhizobium sp. MaA-C15 isolated from Microcystis aeruginosa.</title>
        <authorList>
            <person name="Jeong S.E."/>
            <person name="Jin H.M."/>
            <person name="Jeon C.O."/>
        </authorList>
    </citation>
    <scope>NUCLEOTIDE SEQUENCE [LARGE SCALE GENOMIC DNA]</scope>
    <source>
        <strain evidence="17 18">MaA-C15</strain>
    </source>
</reference>
<dbReference type="UniPathway" id="UPA00659"/>
<dbReference type="InterPro" id="IPR008927">
    <property type="entry name" value="6-PGluconate_DH-like_C_sf"/>
</dbReference>
<keyword evidence="11" id="KW-0456">Lyase</keyword>
<dbReference type="Gene3D" id="3.40.50.720">
    <property type="entry name" value="NAD(P)-binding Rossmann-like Domain"/>
    <property type="match status" value="1"/>
</dbReference>
<dbReference type="GO" id="GO:0070403">
    <property type="term" value="F:NAD+ binding"/>
    <property type="evidence" value="ECO:0007669"/>
    <property type="project" value="InterPro"/>
</dbReference>
<evidence type="ECO:0000256" key="6">
    <source>
        <dbReference type="ARBA" id="ARBA00023002"/>
    </source>
</evidence>
<keyword evidence="9" id="KW-0576">Peroxisome</keyword>
<dbReference type="SUPFAM" id="SSF52096">
    <property type="entry name" value="ClpP/crotonase"/>
    <property type="match status" value="1"/>
</dbReference>
<feature type="domain" description="3-hydroxyacyl-CoA dehydrogenase C-terminal" evidence="15">
    <location>
        <begin position="475"/>
        <end position="567"/>
    </location>
</feature>
<dbReference type="Pfam" id="PF02737">
    <property type="entry name" value="3HCDH_N"/>
    <property type="match status" value="1"/>
</dbReference>
<evidence type="ECO:0000259" key="15">
    <source>
        <dbReference type="Pfam" id="PF00725"/>
    </source>
</evidence>
<reference evidence="17 18" key="1">
    <citation type="submission" date="2019-08" db="EMBL/GenBank/DDBJ databases">
        <authorList>
            <person name="Seo Y.L."/>
        </authorList>
    </citation>
    <scope>NUCLEOTIDE SEQUENCE [LARGE SCALE GENOMIC DNA]</scope>
    <source>
        <strain evidence="17 18">MaA-C15</strain>
    </source>
</reference>
<evidence type="ECO:0000256" key="13">
    <source>
        <dbReference type="ARBA" id="ARBA00049556"/>
    </source>
</evidence>
<evidence type="ECO:0000256" key="12">
    <source>
        <dbReference type="ARBA" id="ARBA00023268"/>
    </source>
</evidence>
<dbReference type="InterPro" id="IPR029045">
    <property type="entry name" value="ClpP/crotonase-like_dom_sf"/>
</dbReference>
<evidence type="ECO:0000313" key="17">
    <source>
        <dbReference type="EMBL" id="TYR30544.1"/>
    </source>
</evidence>
<comment type="pathway">
    <text evidence="2">Lipid metabolism; fatty acid beta-oxidation.</text>
</comment>
<dbReference type="InterPro" id="IPR006176">
    <property type="entry name" value="3-OHacyl-CoA_DH_NAD-bd"/>
</dbReference>
<evidence type="ECO:0000256" key="1">
    <source>
        <dbReference type="ARBA" id="ARBA00004275"/>
    </source>
</evidence>
<dbReference type="InterPro" id="IPR018376">
    <property type="entry name" value="Enoyl-CoA_hyd/isom_CS"/>
</dbReference>
<gene>
    <name evidence="17" type="ORF">FY036_17685</name>
</gene>
<feature type="domain" description="3-hydroxyacyl-CoA dehydrogenase C-terminal" evidence="15">
    <location>
        <begin position="603"/>
        <end position="683"/>
    </location>
</feature>
<keyword evidence="18" id="KW-1185">Reference proteome</keyword>
<dbReference type="Pfam" id="PF00378">
    <property type="entry name" value="ECH_1"/>
    <property type="match status" value="1"/>
</dbReference>
<protein>
    <submittedName>
        <fullName evidence="17">3-hydroxyacyl-CoA dehydrogenase</fullName>
    </submittedName>
</protein>
<evidence type="ECO:0000256" key="2">
    <source>
        <dbReference type="ARBA" id="ARBA00005005"/>
    </source>
</evidence>
<evidence type="ECO:0000313" key="18">
    <source>
        <dbReference type="Proteomes" id="UP000323258"/>
    </source>
</evidence>
<comment type="similarity">
    <text evidence="14">Belongs to the enoyl-CoA hydratase/isomerase family.</text>
</comment>
<evidence type="ECO:0000256" key="14">
    <source>
        <dbReference type="RuleBase" id="RU003707"/>
    </source>
</evidence>
<dbReference type="GO" id="GO:0004300">
    <property type="term" value="F:enoyl-CoA hydratase activity"/>
    <property type="evidence" value="ECO:0007669"/>
    <property type="project" value="UniProtKB-ARBA"/>
</dbReference>
<dbReference type="Pfam" id="PF00725">
    <property type="entry name" value="3HCDH"/>
    <property type="match status" value="2"/>
</dbReference>
<dbReference type="PANTHER" id="PTHR23309">
    <property type="entry name" value="3-HYDROXYACYL-COA DEHYROGENASE"/>
    <property type="match status" value="1"/>
</dbReference>